<feature type="compositionally biased region" description="Low complexity" evidence="1">
    <location>
        <begin position="94"/>
        <end position="105"/>
    </location>
</feature>
<dbReference type="OrthoDB" id="6780563at2759"/>
<dbReference type="EMBL" id="OV121142">
    <property type="protein sequence ID" value="CAH0549781.1"/>
    <property type="molecule type" value="Genomic_DNA"/>
</dbReference>
<name>A0A9P0AVF6_BRAAE</name>
<sequence length="490" mass="52141">MKRKLLFRVLLVLIVLQICDGRRYGGGSSSRTRPSPSRPSYPSHPSPSRPSYPSHPSPSYPSHPSPSIPSYPSHPSPSIPSRPSYPSYNPPSPNSGTNTNPNTNSKPIGWNTHESQPVGPPKTNLPTQQNSGSRTHDSVLPVATQQKTSGLGNSPQGPPIQPGYTQGTANQPPPYNAAGHYPQQQYPPAYPGHAYPPAYPGHGYPPAYPGHAYPPPGYPGHYPHGGGPTIINNNNIVGGGGYGGGYPSYHYQSSDTGSGTLGFFLGYSLAKITTPTYHYSSNSYDGYRPRYDHYEVHHYYHGNNVTVIEKERVIEPNTITGCVGDSGSICPANTTSLCTNTGAIMCVASATSATACKDVKDANCIKSTVPCVDKNAPGCKDNPQNTTTVNIPCISTAKIYGNITYVNNTIVVENANATMNVTSSNSTMSSNATETTTSAPTTIPPPNVKPEEFCVTILALPAVRQATEGEKVYNELESTVTNFLGKAFGL</sequence>
<organism evidence="3 4">
    <name type="scientific">Brassicogethes aeneus</name>
    <name type="common">Rape pollen beetle</name>
    <name type="synonym">Meligethes aeneus</name>
    <dbReference type="NCBI Taxonomy" id="1431903"/>
    <lineage>
        <taxon>Eukaryota</taxon>
        <taxon>Metazoa</taxon>
        <taxon>Ecdysozoa</taxon>
        <taxon>Arthropoda</taxon>
        <taxon>Hexapoda</taxon>
        <taxon>Insecta</taxon>
        <taxon>Pterygota</taxon>
        <taxon>Neoptera</taxon>
        <taxon>Endopterygota</taxon>
        <taxon>Coleoptera</taxon>
        <taxon>Polyphaga</taxon>
        <taxon>Cucujiformia</taxon>
        <taxon>Nitidulidae</taxon>
        <taxon>Meligethinae</taxon>
        <taxon>Brassicogethes</taxon>
    </lineage>
</organism>
<feature type="compositionally biased region" description="Polar residues" evidence="1">
    <location>
        <begin position="124"/>
        <end position="133"/>
    </location>
</feature>
<feature type="compositionally biased region" description="Pro residues" evidence="1">
    <location>
        <begin position="36"/>
        <end position="80"/>
    </location>
</feature>
<feature type="region of interest" description="Disordered" evidence="1">
    <location>
        <begin position="22"/>
        <end position="194"/>
    </location>
</feature>
<evidence type="ECO:0000313" key="3">
    <source>
        <dbReference type="EMBL" id="CAH0549781.1"/>
    </source>
</evidence>
<evidence type="ECO:0000313" key="4">
    <source>
        <dbReference type="Proteomes" id="UP001154078"/>
    </source>
</evidence>
<evidence type="ECO:0000256" key="2">
    <source>
        <dbReference type="SAM" id="SignalP"/>
    </source>
</evidence>
<evidence type="ECO:0000256" key="1">
    <source>
        <dbReference type="SAM" id="MobiDB-lite"/>
    </source>
</evidence>
<feature type="compositionally biased region" description="Polar residues" evidence="1">
    <location>
        <begin position="143"/>
        <end position="155"/>
    </location>
</feature>
<dbReference type="AlphaFoldDB" id="A0A9P0AVF6"/>
<feature type="compositionally biased region" description="Low complexity" evidence="1">
    <location>
        <begin position="423"/>
        <end position="441"/>
    </location>
</feature>
<dbReference type="Proteomes" id="UP001154078">
    <property type="component" value="Chromosome 11"/>
</dbReference>
<feature type="region of interest" description="Disordered" evidence="1">
    <location>
        <begin position="423"/>
        <end position="447"/>
    </location>
</feature>
<keyword evidence="2" id="KW-0732">Signal</keyword>
<accession>A0A9P0AVF6</accession>
<feature type="compositionally biased region" description="Low complexity" evidence="1">
    <location>
        <begin position="177"/>
        <end position="194"/>
    </location>
</feature>
<protein>
    <submittedName>
        <fullName evidence="3">Uncharacterized protein</fullName>
    </submittedName>
</protein>
<proteinExistence type="predicted"/>
<gene>
    <name evidence="3" type="ORF">MELIAE_LOCUS2821</name>
</gene>
<feature type="chain" id="PRO_5040105612" evidence="2">
    <location>
        <begin position="22"/>
        <end position="490"/>
    </location>
</feature>
<keyword evidence="4" id="KW-1185">Reference proteome</keyword>
<reference evidence="3" key="1">
    <citation type="submission" date="2021-12" db="EMBL/GenBank/DDBJ databases">
        <authorList>
            <person name="King R."/>
        </authorList>
    </citation>
    <scope>NUCLEOTIDE SEQUENCE</scope>
</reference>
<feature type="signal peptide" evidence="2">
    <location>
        <begin position="1"/>
        <end position="21"/>
    </location>
</feature>